<evidence type="ECO:0000313" key="3">
    <source>
        <dbReference type="EMBL" id="NOL40519.1"/>
    </source>
</evidence>
<dbReference type="Proteomes" id="UP000553957">
    <property type="component" value="Unassembled WGS sequence"/>
</dbReference>
<reference evidence="2 5" key="2">
    <citation type="submission" date="2020-08" db="EMBL/GenBank/DDBJ databases">
        <title>Sequencing the genomes of 1000 actinobacteria strains.</title>
        <authorList>
            <person name="Klenk H.-P."/>
        </authorList>
    </citation>
    <scope>NUCLEOTIDE SEQUENCE [LARGE SCALE GENOMIC DNA]</scope>
    <source>
        <strain evidence="2 5">DSM 15626</strain>
    </source>
</reference>
<dbReference type="Proteomes" id="UP000534306">
    <property type="component" value="Unassembled WGS sequence"/>
</dbReference>
<dbReference type="InterPro" id="IPR009339">
    <property type="entry name" value="DUF998"/>
</dbReference>
<evidence type="ECO:0000313" key="2">
    <source>
        <dbReference type="EMBL" id="MBB6569649.1"/>
    </source>
</evidence>
<dbReference type="Pfam" id="PF06197">
    <property type="entry name" value="DUF998"/>
    <property type="match status" value="1"/>
</dbReference>
<comment type="caution">
    <text evidence="3">The sequence shown here is derived from an EMBL/GenBank/DDBJ whole genome shotgun (WGS) entry which is preliminary data.</text>
</comment>
<reference evidence="3 4" key="1">
    <citation type="submission" date="2020-05" db="EMBL/GenBank/DDBJ databases">
        <title>Genome sequence of Kribbella sandramycini ATCC 39419.</title>
        <authorList>
            <person name="Maclea K.S."/>
            <person name="Fair J.L."/>
        </authorList>
    </citation>
    <scope>NUCLEOTIDE SEQUENCE [LARGE SCALE GENOMIC DNA]</scope>
    <source>
        <strain evidence="3 4">ATCC 39419</strain>
    </source>
</reference>
<sequence>MCWVLAPLLYFGLQVFVVRAWPVPYEFLHHTVSDLGWTTCTVEQRPSGVLASCSPRHAWFNLGGIVVWLLVAAGGLLLRPLYGGPTTARWIVALWLVVAGFGVATCLVPGDVNLMVHSLLAVPVFVGTIALLFLNARGLRGSVPWAARAALAAAVVSLVGFAGLIAALTGSAPVGPTERLAAETSYLWIFLTGLLRAARTSG</sequence>
<name>A0A7Y4NZZ9_9ACTN</name>
<keyword evidence="1" id="KW-0472">Membrane</keyword>
<feature type="transmembrane region" description="Helical" evidence="1">
    <location>
        <begin position="146"/>
        <end position="168"/>
    </location>
</feature>
<keyword evidence="1" id="KW-1133">Transmembrane helix</keyword>
<protein>
    <submittedName>
        <fullName evidence="3">DUF998 domain-containing protein</fullName>
    </submittedName>
</protein>
<proteinExistence type="predicted"/>
<feature type="transmembrane region" description="Helical" evidence="1">
    <location>
        <begin position="58"/>
        <end position="78"/>
    </location>
</feature>
<dbReference type="EMBL" id="JACHKF010000001">
    <property type="protein sequence ID" value="MBB6569649.1"/>
    <property type="molecule type" value="Genomic_DNA"/>
</dbReference>
<feature type="transmembrane region" description="Helical" evidence="1">
    <location>
        <begin position="90"/>
        <end position="110"/>
    </location>
</feature>
<evidence type="ECO:0000313" key="5">
    <source>
        <dbReference type="Proteomes" id="UP000553957"/>
    </source>
</evidence>
<organism evidence="3 4">
    <name type="scientific">Kribbella sandramycini</name>
    <dbReference type="NCBI Taxonomy" id="60450"/>
    <lineage>
        <taxon>Bacteria</taxon>
        <taxon>Bacillati</taxon>
        <taxon>Actinomycetota</taxon>
        <taxon>Actinomycetes</taxon>
        <taxon>Propionibacteriales</taxon>
        <taxon>Kribbellaceae</taxon>
        <taxon>Kribbella</taxon>
    </lineage>
</organism>
<gene>
    <name evidence="2" type="ORF">HNR71_005286</name>
    <name evidence="3" type="ORF">HPO96_09705</name>
</gene>
<feature type="transmembrane region" description="Helical" evidence="1">
    <location>
        <begin position="116"/>
        <end position="134"/>
    </location>
</feature>
<dbReference type="AlphaFoldDB" id="A0A7Y4NZZ9"/>
<dbReference type="RefSeq" id="WP_171673015.1">
    <property type="nucleotide sequence ID" value="NZ_BAAAGT010000002.1"/>
</dbReference>
<keyword evidence="1" id="KW-0812">Transmembrane</keyword>
<dbReference type="EMBL" id="JABJRC010000002">
    <property type="protein sequence ID" value="NOL40519.1"/>
    <property type="molecule type" value="Genomic_DNA"/>
</dbReference>
<keyword evidence="4" id="KW-1185">Reference proteome</keyword>
<evidence type="ECO:0000313" key="4">
    <source>
        <dbReference type="Proteomes" id="UP000534306"/>
    </source>
</evidence>
<evidence type="ECO:0000256" key="1">
    <source>
        <dbReference type="SAM" id="Phobius"/>
    </source>
</evidence>
<accession>A0A7Y4NZZ9</accession>